<dbReference type="Proteomes" id="UP001383192">
    <property type="component" value="Unassembled WGS sequence"/>
</dbReference>
<dbReference type="AlphaFoldDB" id="A0AAW0BVN8"/>
<name>A0AAW0BVN8_9AGAR</name>
<proteinExistence type="predicted"/>
<feature type="region of interest" description="Disordered" evidence="1">
    <location>
        <begin position="390"/>
        <end position="438"/>
    </location>
</feature>
<sequence length="438" mass="48264">MANQNSTSASSGTLSDDNLVVVFIYPQNLVFTNAYGAATYGVYEIHEFPFIPGGSQHPPFPLNIQCRHLIANRILSLMQSAVEEIFRQNIQNDANAVISFLHTSEPFLEASRIMDSESQYFWAIILAKRVGVFSNEPNTPLDAGVAPQTPKRDKGKATVLDPSMKSERNVVEASKARSPSLLRSSPARTGQSSASRTSAGLAQAFMSPRPSARTPAASAPSSSTIRSPPPQGSDGAQTPFVDGDSIVPRNLTARLGAAGWMFFNCFRFNQVVVEQIGFVYAIANSQDDFIERMQLTDSKPPGEKVTPKLLEELKRRDQDEIRCRHQQERDESPLARQLRAERKSLDELRYHCNIARSFIEKGGQRNELPVHLLRGLIHLETLEGLGLSRTDLPRDMELESQGNRSGSSDDEADESSSVSHEEAELGCGDVHQEKDLGP</sequence>
<comment type="caution">
    <text evidence="2">The sequence shown here is derived from an EMBL/GenBank/DDBJ whole genome shotgun (WGS) entry which is preliminary data.</text>
</comment>
<keyword evidence="3" id="KW-1185">Reference proteome</keyword>
<organism evidence="2 3">
    <name type="scientific">Paramarasmius palmivorus</name>
    <dbReference type="NCBI Taxonomy" id="297713"/>
    <lineage>
        <taxon>Eukaryota</taxon>
        <taxon>Fungi</taxon>
        <taxon>Dikarya</taxon>
        <taxon>Basidiomycota</taxon>
        <taxon>Agaricomycotina</taxon>
        <taxon>Agaricomycetes</taxon>
        <taxon>Agaricomycetidae</taxon>
        <taxon>Agaricales</taxon>
        <taxon>Marasmiineae</taxon>
        <taxon>Marasmiaceae</taxon>
        <taxon>Paramarasmius</taxon>
    </lineage>
</organism>
<protein>
    <submittedName>
        <fullName evidence="2">Uncharacterized protein</fullName>
    </submittedName>
</protein>
<feature type="region of interest" description="Disordered" evidence="1">
    <location>
        <begin position="141"/>
        <end position="244"/>
    </location>
</feature>
<evidence type="ECO:0000313" key="3">
    <source>
        <dbReference type="Proteomes" id="UP001383192"/>
    </source>
</evidence>
<feature type="compositionally biased region" description="Low complexity" evidence="1">
    <location>
        <begin position="207"/>
        <end position="226"/>
    </location>
</feature>
<gene>
    <name evidence="2" type="ORF">VNI00_014202</name>
</gene>
<evidence type="ECO:0000256" key="1">
    <source>
        <dbReference type="SAM" id="MobiDB-lite"/>
    </source>
</evidence>
<feature type="compositionally biased region" description="Low complexity" evidence="1">
    <location>
        <begin position="176"/>
        <end position="188"/>
    </location>
</feature>
<accession>A0AAW0BVN8</accession>
<reference evidence="2 3" key="1">
    <citation type="submission" date="2024-01" db="EMBL/GenBank/DDBJ databases">
        <title>A draft genome for a cacao thread blight-causing isolate of Paramarasmius palmivorus.</title>
        <authorList>
            <person name="Baruah I.K."/>
            <person name="Bukari Y."/>
            <person name="Amoako-Attah I."/>
            <person name="Meinhardt L.W."/>
            <person name="Bailey B.A."/>
            <person name="Cohen S.P."/>
        </authorList>
    </citation>
    <scope>NUCLEOTIDE SEQUENCE [LARGE SCALE GENOMIC DNA]</scope>
    <source>
        <strain evidence="2 3">GH-12</strain>
    </source>
</reference>
<evidence type="ECO:0000313" key="2">
    <source>
        <dbReference type="EMBL" id="KAK7030345.1"/>
    </source>
</evidence>
<feature type="compositionally biased region" description="Polar residues" evidence="1">
    <location>
        <begin position="189"/>
        <end position="200"/>
    </location>
</feature>
<dbReference type="EMBL" id="JAYKXP010000077">
    <property type="protein sequence ID" value="KAK7030345.1"/>
    <property type="molecule type" value="Genomic_DNA"/>
</dbReference>